<evidence type="ECO:0000313" key="1">
    <source>
        <dbReference type="EMBL" id="GAA0669369.1"/>
    </source>
</evidence>
<comment type="caution">
    <text evidence="1">The sequence shown here is derived from an EMBL/GenBank/DDBJ whole genome shotgun (WGS) entry which is preliminary data.</text>
</comment>
<dbReference type="AlphaFoldDB" id="A0AAV3T8G2"/>
<gene>
    <name evidence="1" type="ORF">GCM10009020_14180</name>
</gene>
<proteinExistence type="predicted"/>
<name>A0AAV3T8G2_9EURY</name>
<organism evidence="1 2">
    <name type="scientific">Natronoarchaeum mannanilyticum</name>
    <dbReference type="NCBI Taxonomy" id="926360"/>
    <lineage>
        <taxon>Archaea</taxon>
        <taxon>Methanobacteriati</taxon>
        <taxon>Methanobacteriota</taxon>
        <taxon>Stenosarchaea group</taxon>
        <taxon>Halobacteria</taxon>
        <taxon>Halobacteriales</taxon>
        <taxon>Natronoarchaeaceae</taxon>
    </lineage>
</organism>
<protein>
    <submittedName>
        <fullName evidence="1">Uncharacterized protein</fullName>
    </submittedName>
</protein>
<sequence>MDDDELPADWERDERYDRLARRSDRDPTYEGYVHETGDVRLHVAMPDAESGEDGAYTIFLTLYPYTELSEQTEVRTVTTKARADEVVSTFAGLFVGACDGPADVEDAAQYALERTRPADVTDTSLLNDE</sequence>
<dbReference type="RefSeq" id="WP_343773237.1">
    <property type="nucleotide sequence ID" value="NZ_BAAADV010000001.1"/>
</dbReference>
<keyword evidence="2" id="KW-1185">Reference proteome</keyword>
<reference evidence="1 2" key="1">
    <citation type="journal article" date="2019" name="Int. J. Syst. Evol. Microbiol.">
        <title>The Global Catalogue of Microorganisms (GCM) 10K type strain sequencing project: providing services to taxonomists for standard genome sequencing and annotation.</title>
        <authorList>
            <consortium name="The Broad Institute Genomics Platform"/>
            <consortium name="The Broad Institute Genome Sequencing Center for Infectious Disease"/>
            <person name="Wu L."/>
            <person name="Ma J."/>
        </authorList>
    </citation>
    <scope>NUCLEOTIDE SEQUENCE [LARGE SCALE GENOMIC DNA]</scope>
    <source>
        <strain evidence="1 2">JCM 16328</strain>
    </source>
</reference>
<accession>A0AAV3T8G2</accession>
<dbReference type="EMBL" id="BAAADV010000001">
    <property type="protein sequence ID" value="GAA0669369.1"/>
    <property type="molecule type" value="Genomic_DNA"/>
</dbReference>
<dbReference type="Proteomes" id="UP001500420">
    <property type="component" value="Unassembled WGS sequence"/>
</dbReference>
<evidence type="ECO:0000313" key="2">
    <source>
        <dbReference type="Proteomes" id="UP001500420"/>
    </source>
</evidence>